<dbReference type="HOGENOM" id="CLU_2567415_0_0_7"/>
<proteinExistence type="predicted"/>
<accession>A0A076FBC1</accession>
<reference evidence="1 2" key="1">
    <citation type="journal article" date="2014" name="Genome Announc.">
        <title>Complete Genome Sequence of Campylobacter iguaniorum Strain 1485ET, Isolated from a Bearded Dragon (Pogona vitticeps).</title>
        <authorList>
            <person name="Gilbert M.J."/>
            <person name="Miller W.G."/>
            <person name="Yee E."/>
            <person name="Kik M."/>
            <person name="Wagenaar J.A."/>
            <person name="Duim B."/>
        </authorList>
    </citation>
    <scope>NUCLEOTIDE SEQUENCE [LARGE SCALE GENOMIC DNA]</scope>
    <source>
        <strain evidence="1 2">1485E</strain>
        <plasmid evidence="1">pCIG1485E</plasmid>
    </source>
</reference>
<dbReference type="EMBL" id="CP009044">
    <property type="protein sequence ID" value="AII15540.1"/>
    <property type="molecule type" value="Genomic_DNA"/>
</dbReference>
<dbReference type="RefSeq" id="WP_041572669.1">
    <property type="nucleotide sequence ID" value="NZ_CP009044.1"/>
</dbReference>
<sequence>MAKITLNNTNSKCPHCETKEYVNDWNNQENKSLNVGESINTKCSSCGEVYKATLEYMSGRGYGIRYFKCMKLDSGEVQNND</sequence>
<dbReference type="Proteomes" id="UP000028486">
    <property type="component" value="Plasmid pCIG1485E"/>
</dbReference>
<organism evidence="1 2">
    <name type="scientific">Campylobacter iguaniorum</name>
    <dbReference type="NCBI Taxonomy" id="1244531"/>
    <lineage>
        <taxon>Bacteria</taxon>
        <taxon>Pseudomonadati</taxon>
        <taxon>Campylobacterota</taxon>
        <taxon>Epsilonproteobacteria</taxon>
        <taxon>Campylobacterales</taxon>
        <taxon>Campylobacteraceae</taxon>
        <taxon>Campylobacter</taxon>
    </lineage>
</organism>
<gene>
    <name evidence="1" type="ORF">CIG1485E_a0015</name>
</gene>
<protein>
    <submittedName>
        <fullName evidence="1">Uncharacterized protein</fullName>
    </submittedName>
</protein>
<evidence type="ECO:0000313" key="1">
    <source>
        <dbReference type="EMBL" id="AII15540.1"/>
    </source>
</evidence>
<name>A0A076FBC1_9BACT</name>
<keyword evidence="2" id="KW-1185">Reference proteome</keyword>
<keyword evidence="1" id="KW-0614">Plasmid</keyword>
<dbReference type="KEGG" id="caj:CIG1485E_a0015"/>
<geneLocation type="plasmid" evidence="1 2">
    <name>pCIG1485E</name>
</geneLocation>
<evidence type="ECO:0000313" key="2">
    <source>
        <dbReference type="Proteomes" id="UP000028486"/>
    </source>
</evidence>
<dbReference type="AlphaFoldDB" id="A0A076FBC1"/>